<dbReference type="InParanoid" id="A0A1X7TTH6"/>
<dbReference type="EnsemblMetazoa" id="Aqu2.1.18546_001">
    <property type="protein sequence ID" value="Aqu2.1.18546_001"/>
    <property type="gene ID" value="Aqu2.1.18546"/>
</dbReference>
<reference evidence="1" key="1">
    <citation type="submission" date="2017-05" db="UniProtKB">
        <authorList>
            <consortium name="EnsemblMetazoa"/>
        </authorList>
    </citation>
    <scope>IDENTIFICATION</scope>
</reference>
<sequence length="67" mass="7659">MMELQGNDTWFRGSDWLTNSDTQPYQITEMPEECALELKANERRQTLGLLTTLNENSGISSIIPIQK</sequence>
<evidence type="ECO:0000313" key="1">
    <source>
        <dbReference type="EnsemblMetazoa" id="Aqu2.1.18546_001"/>
    </source>
</evidence>
<dbReference type="AlphaFoldDB" id="A0A1X7TTH6"/>
<accession>A0A1X7TTH6</accession>
<organism evidence="1">
    <name type="scientific">Amphimedon queenslandica</name>
    <name type="common">Sponge</name>
    <dbReference type="NCBI Taxonomy" id="400682"/>
    <lineage>
        <taxon>Eukaryota</taxon>
        <taxon>Metazoa</taxon>
        <taxon>Porifera</taxon>
        <taxon>Demospongiae</taxon>
        <taxon>Heteroscleromorpha</taxon>
        <taxon>Haplosclerida</taxon>
        <taxon>Niphatidae</taxon>
        <taxon>Amphimedon</taxon>
    </lineage>
</organism>
<proteinExistence type="predicted"/>
<name>A0A1X7TTH6_AMPQE</name>
<protein>
    <submittedName>
        <fullName evidence="1">Uncharacterized protein</fullName>
    </submittedName>
</protein>